<proteinExistence type="predicted"/>
<keyword evidence="5" id="KW-1185">Reference proteome</keyword>
<dbReference type="Proteomes" id="UP000044098">
    <property type="component" value="Unassembled WGS sequence"/>
</dbReference>
<reference evidence="5" key="2">
    <citation type="submission" date="2023-07" db="EMBL/GenBank/DDBJ databases">
        <title>Glyphosate-induced phosphonatase operons in soil bacteria of genus Achromobacter.</title>
        <authorList>
            <person name="Epiktetov D.O."/>
            <person name="Sviridov A.V."/>
            <person name="Tarlachkov S.V."/>
            <person name="Shushkova T.V."/>
            <person name="Toropygin I.Y."/>
            <person name="Leontievsky A."/>
        </authorList>
    </citation>
    <scope>NUCLEOTIDE SEQUENCE [LARGE SCALE GENOMIC DNA]</scope>
    <source>
        <strain evidence="5">Kg 16</strain>
    </source>
</reference>
<evidence type="ECO:0000313" key="5">
    <source>
        <dbReference type="Proteomes" id="UP001264156"/>
    </source>
</evidence>
<evidence type="ECO:0000313" key="3">
    <source>
        <dbReference type="EMBL" id="MDR7947809.1"/>
    </source>
</evidence>
<feature type="transmembrane region" description="Helical" evidence="1">
    <location>
        <begin position="69"/>
        <end position="91"/>
    </location>
</feature>
<dbReference type="Proteomes" id="UP001264156">
    <property type="component" value="Unassembled WGS sequence"/>
</dbReference>
<comment type="caution">
    <text evidence="2">The sequence shown here is derived from an EMBL/GenBank/DDBJ whole genome shotgun (WGS) entry which is preliminary data.</text>
</comment>
<dbReference type="AlphaFoldDB" id="A0AAD2J570"/>
<sequence length="145" mass="16467">MAQQNAVKNKARRRMPDGRRFWFISLLGIIVTCSPDILDALRGQFGPAQRLVIPALLLYWLYRGSEWARWILMVLLLGIGAMNLYLLTGMLKYSAHLWLHAYVASAAMVLTGFYLALAKKDFARYCSHVAVRNARKAAARQAEPR</sequence>
<feature type="transmembrane region" description="Helical" evidence="1">
    <location>
        <begin position="21"/>
        <end position="38"/>
    </location>
</feature>
<dbReference type="EMBL" id="CYTK01000013">
    <property type="protein sequence ID" value="CUJ74018.1"/>
    <property type="molecule type" value="Genomic_DNA"/>
</dbReference>
<evidence type="ECO:0000313" key="2">
    <source>
        <dbReference type="EMBL" id="CUJ74018.1"/>
    </source>
</evidence>
<feature type="transmembrane region" description="Helical" evidence="1">
    <location>
        <begin position="97"/>
        <end position="117"/>
    </location>
</feature>
<name>A0AAD2J570_ACHAE</name>
<reference evidence="3" key="3">
    <citation type="submission" date="2024-05" db="EMBL/GenBank/DDBJ databases">
        <title>Glyphosate-induced phosphonatase operons in soil bacteria of genus Achromobacter.</title>
        <authorList>
            <person name="Epiktetov D.O."/>
            <person name="Sviridov A.V."/>
            <person name="Tarlachkov S.V."/>
            <person name="Shushkova T.V."/>
            <person name="Toropygin I.Y."/>
            <person name="Leontievsky A."/>
        </authorList>
    </citation>
    <scope>NUCLEOTIDE SEQUENCE</scope>
    <source>
        <strain evidence="3">Kg 16</strain>
    </source>
</reference>
<keyword evidence="1" id="KW-0812">Transmembrane</keyword>
<evidence type="ECO:0000313" key="4">
    <source>
        <dbReference type="Proteomes" id="UP000044098"/>
    </source>
</evidence>
<reference evidence="2 4" key="1">
    <citation type="submission" date="2015-09" db="EMBL/GenBank/DDBJ databases">
        <authorList>
            <consortium name="Pathogen Informatics"/>
        </authorList>
    </citation>
    <scope>NUCLEOTIDE SEQUENCE [LARGE SCALE GENOMIC DNA]</scope>
    <source>
        <strain evidence="2 4">2789STDY5608625</strain>
    </source>
</reference>
<keyword evidence="1" id="KW-1133">Transmembrane helix</keyword>
<dbReference type="GeneID" id="84699003"/>
<keyword evidence="1" id="KW-0472">Membrane</keyword>
<dbReference type="RefSeq" id="WP_054458245.1">
    <property type="nucleotide sequence ID" value="NZ_CADIKO010000005.1"/>
</dbReference>
<evidence type="ECO:0000256" key="1">
    <source>
        <dbReference type="SAM" id="Phobius"/>
    </source>
</evidence>
<dbReference type="EMBL" id="JAVKVN010000009">
    <property type="protein sequence ID" value="MDR7947809.1"/>
    <property type="molecule type" value="Genomic_DNA"/>
</dbReference>
<accession>A0AAD2J570</accession>
<organism evidence="2 4">
    <name type="scientific">Achromobacter aegrifaciens</name>
    <dbReference type="NCBI Taxonomy" id="1287736"/>
    <lineage>
        <taxon>Bacteria</taxon>
        <taxon>Pseudomonadati</taxon>
        <taxon>Pseudomonadota</taxon>
        <taxon>Betaproteobacteria</taxon>
        <taxon>Burkholderiales</taxon>
        <taxon>Alcaligenaceae</taxon>
        <taxon>Achromobacter</taxon>
    </lineage>
</organism>
<protein>
    <submittedName>
        <fullName evidence="2">Uncharacterized protein</fullName>
    </submittedName>
</protein>
<gene>
    <name evidence="2" type="ORF">ERS370000_05651</name>
    <name evidence="3" type="ORF">RIU57_22020</name>
</gene>